<dbReference type="Gene3D" id="3.40.30.10">
    <property type="entry name" value="Glutaredoxin"/>
    <property type="match status" value="1"/>
</dbReference>
<evidence type="ECO:0000313" key="10">
    <source>
        <dbReference type="EMBL" id="MCS4122397.1"/>
    </source>
</evidence>
<evidence type="ECO:0000256" key="7">
    <source>
        <dbReference type="PIRNR" id="PIRNR000077"/>
    </source>
</evidence>
<evidence type="ECO:0000256" key="2">
    <source>
        <dbReference type="ARBA" id="ARBA00022448"/>
    </source>
</evidence>
<dbReference type="CDD" id="cd02947">
    <property type="entry name" value="TRX_family"/>
    <property type="match status" value="1"/>
</dbReference>
<dbReference type="InterPro" id="IPR005746">
    <property type="entry name" value="Thioredoxin"/>
</dbReference>
<feature type="site" description="Contributes to redox potential value" evidence="8">
    <location>
        <position position="36"/>
    </location>
</feature>
<dbReference type="GO" id="GO:0015035">
    <property type="term" value="F:protein-disulfide reductase activity"/>
    <property type="evidence" value="ECO:0007669"/>
    <property type="project" value="UniProtKB-UniRule"/>
</dbReference>
<keyword evidence="4 9" id="KW-1015">Disulfide bond</keyword>
<feature type="disulfide bond" description="Redox-active" evidence="9">
    <location>
        <begin position="35"/>
        <end position="38"/>
    </location>
</feature>
<evidence type="ECO:0000256" key="9">
    <source>
        <dbReference type="PIRSR" id="PIRSR000077-4"/>
    </source>
</evidence>
<feature type="site" description="Contributes to redox potential value" evidence="8">
    <location>
        <position position="37"/>
    </location>
</feature>
<dbReference type="NCBIfam" id="TIGR01068">
    <property type="entry name" value="thioredoxin"/>
    <property type="match status" value="1"/>
</dbReference>
<name>A0A9X2T8Z2_9BACT</name>
<keyword evidence="5 9" id="KW-0676">Redox-active center</keyword>
<dbReference type="PANTHER" id="PTHR45663:SF11">
    <property type="entry name" value="GEO12009P1"/>
    <property type="match status" value="1"/>
</dbReference>
<evidence type="ECO:0000256" key="6">
    <source>
        <dbReference type="NCBIfam" id="TIGR01068"/>
    </source>
</evidence>
<keyword evidence="3" id="KW-0249">Electron transport</keyword>
<evidence type="ECO:0000256" key="5">
    <source>
        <dbReference type="ARBA" id="ARBA00023284"/>
    </source>
</evidence>
<evidence type="ECO:0000256" key="3">
    <source>
        <dbReference type="ARBA" id="ARBA00022982"/>
    </source>
</evidence>
<evidence type="ECO:0000256" key="1">
    <source>
        <dbReference type="ARBA" id="ARBA00008987"/>
    </source>
</evidence>
<evidence type="ECO:0000313" key="11">
    <source>
        <dbReference type="Proteomes" id="UP001155144"/>
    </source>
</evidence>
<dbReference type="PROSITE" id="PS51352">
    <property type="entry name" value="THIOREDOXIN_2"/>
    <property type="match status" value="1"/>
</dbReference>
<dbReference type="FunFam" id="3.40.30.10:FF:000001">
    <property type="entry name" value="Thioredoxin"/>
    <property type="match status" value="1"/>
</dbReference>
<dbReference type="PANTHER" id="PTHR45663">
    <property type="entry name" value="GEO12009P1"/>
    <property type="match status" value="1"/>
</dbReference>
<dbReference type="Pfam" id="PF00085">
    <property type="entry name" value="Thioredoxin"/>
    <property type="match status" value="1"/>
</dbReference>
<dbReference type="GO" id="GO:0005829">
    <property type="term" value="C:cytosol"/>
    <property type="evidence" value="ECO:0007669"/>
    <property type="project" value="TreeGrafter"/>
</dbReference>
<dbReference type="InterPro" id="IPR013766">
    <property type="entry name" value="Thioredoxin_domain"/>
</dbReference>
<proteinExistence type="inferred from homology"/>
<evidence type="ECO:0000256" key="4">
    <source>
        <dbReference type="ARBA" id="ARBA00023157"/>
    </source>
</evidence>
<feature type="active site" description="Nucleophile" evidence="8">
    <location>
        <position position="38"/>
    </location>
</feature>
<dbReference type="PIRSF" id="PIRSF000077">
    <property type="entry name" value="Thioredoxin"/>
    <property type="match status" value="1"/>
</dbReference>
<dbReference type="RefSeq" id="WP_259040324.1">
    <property type="nucleotide sequence ID" value="NZ_JANUAB010000005.1"/>
</dbReference>
<sequence>MSAETTPITLTDDNFEEEVLDADQPVLVDFWATWCGPCRQIAPIVEELADEYEGQAKIGKVDVDENPQTAQEYGVRSIPTLLFFKNGEAQEQVVGAAGKQPLKDNLEALLGQPA</sequence>
<dbReference type="PRINTS" id="PR00421">
    <property type="entry name" value="THIOREDOXIN"/>
</dbReference>
<organism evidence="10 11">
    <name type="scientific">Salinibacter ruber</name>
    <dbReference type="NCBI Taxonomy" id="146919"/>
    <lineage>
        <taxon>Bacteria</taxon>
        <taxon>Pseudomonadati</taxon>
        <taxon>Rhodothermota</taxon>
        <taxon>Rhodothermia</taxon>
        <taxon>Rhodothermales</taxon>
        <taxon>Salinibacteraceae</taxon>
        <taxon>Salinibacter</taxon>
    </lineage>
</organism>
<dbReference type="EMBL" id="JANUBL010000005">
    <property type="protein sequence ID" value="MCS4122397.1"/>
    <property type="molecule type" value="Genomic_DNA"/>
</dbReference>
<comment type="similarity">
    <text evidence="1 7">Belongs to the thioredoxin family.</text>
</comment>
<reference evidence="10" key="1">
    <citation type="submission" date="2022-08" db="EMBL/GenBank/DDBJ databases">
        <title>Genomic Encyclopedia of Type Strains, Phase V (KMG-V): Genome sequencing to study the core and pangenomes of soil and plant-associated prokaryotes.</title>
        <authorList>
            <person name="Whitman W."/>
        </authorList>
    </citation>
    <scope>NUCLEOTIDE SEQUENCE</scope>
    <source>
        <strain evidence="10">SP3026</strain>
    </source>
</reference>
<dbReference type="Proteomes" id="UP001155144">
    <property type="component" value="Unassembled WGS sequence"/>
</dbReference>
<feature type="active site" description="Nucleophile" evidence="8">
    <location>
        <position position="35"/>
    </location>
</feature>
<keyword evidence="2" id="KW-0813">Transport</keyword>
<dbReference type="GO" id="GO:0045454">
    <property type="term" value="P:cell redox homeostasis"/>
    <property type="evidence" value="ECO:0007669"/>
    <property type="project" value="TreeGrafter"/>
</dbReference>
<dbReference type="InterPro" id="IPR017937">
    <property type="entry name" value="Thioredoxin_CS"/>
</dbReference>
<evidence type="ECO:0000256" key="8">
    <source>
        <dbReference type="PIRSR" id="PIRSR000077-1"/>
    </source>
</evidence>
<dbReference type="SUPFAM" id="SSF52833">
    <property type="entry name" value="Thioredoxin-like"/>
    <property type="match status" value="1"/>
</dbReference>
<dbReference type="AlphaFoldDB" id="A0A9X2T8Z2"/>
<dbReference type="PROSITE" id="PS00194">
    <property type="entry name" value="THIOREDOXIN_1"/>
    <property type="match status" value="1"/>
</dbReference>
<accession>A0A9X2T8Z2</accession>
<comment type="caution">
    <text evidence="10">The sequence shown here is derived from an EMBL/GenBank/DDBJ whole genome shotgun (WGS) entry which is preliminary data.</text>
</comment>
<protein>
    <recommendedName>
        <fullName evidence="6 7">Thioredoxin</fullName>
    </recommendedName>
</protein>
<dbReference type="InterPro" id="IPR036249">
    <property type="entry name" value="Thioredoxin-like_sf"/>
</dbReference>
<feature type="site" description="Deprotonates C-terminal active site Cys" evidence="8">
    <location>
        <position position="29"/>
    </location>
</feature>
<gene>
    <name evidence="10" type="ORF">GGP45_002757</name>
</gene>